<dbReference type="GO" id="GO:0006412">
    <property type="term" value="P:translation"/>
    <property type="evidence" value="ECO:0007669"/>
    <property type="project" value="UniProtKB-UniRule"/>
</dbReference>
<keyword evidence="1" id="KW-0436">Ligase</keyword>
<keyword evidence="1" id="KW-0067">ATP-binding</keyword>
<dbReference type="RefSeq" id="WP_109359248.1">
    <property type="nucleotide sequence ID" value="NZ_QFRJ01000005.1"/>
</dbReference>
<dbReference type="Proteomes" id="UP000245370">
    <property type="component" value="Unassembled WGS sequence"/>
</dbReference>
<comment type="function">
    <text evidence="1">Allows the formation of correctly charged Asn-tRNA(Asn) or Gln-tRNA(Gln) through the transamidation of misacylated Asp-tRNA(Asn) or Glu-tRNA(Gln) in organisms which lack either or both of asparaginyl-tRNA or glutaminyl-tRNA synthetases. The reaction takes place in the presence of glutamine and ATP through an activated phospho-Asp-tRNA(Asn) or phospho-Glu-tRNA(Gln).</text>
</comment>
<organism evidence="2 3">
    <name type="scientific">Brumimicrobium oceani</name>
    <dbReference type="NCBI Taxonomy" id="2100725"/>
    <lineage>
        <taxon>Bacteria</taxon>
        <taxon>Pseudomonadati</taxon>
        <taxon>Bacteroidota</taxon>
        <taxon>Flavobacteriia</taxon>
        <taxon>Flavobacteriales</taxon>
        <taxon>Crocinitomicaceae</taxon>
        <taxon>Brumimicrobium</taxon>
    </lineage>
</organism>
<comment type="caution">
    <text evidence="2">The sequence shown here is derived from an EMBL/GenBank/DDBJ whole genome shotgun (WGS) entry which is preliminary data.</text>
</comment>
<proteinExistence type="inferred from homology"/>
<keyword evidence="1" id="KW-0547">Nucleotide-binding</keyword>
<sequence>MEIKDELIDHIAHLARLSFTGEDKVAIKNDMDNIIDFMGKLNEIDTDNVEPLVFMSEGVNVLREDVPQQTITHEEALRNAPKKDSDYFRIPKVLDKTLDE</sequence>
<comment type="catalytic activity">
    <reaction evidence="1">
        <text>L-glutamyl-tRNA(Gln) + L-glutamine + ATP + H2O = L-glutaminyl-tRNA(Gln) + L-glutamate + ADP + phosphate + H(+)</text>
        <dbReference type="Rhea" id="RHEA:17521"/>
        <dbReference type="Rhea" id="RHEA-COMP:9681"/>
        <dbReference type="Rhea" id="RHEA-COMP:9684"/>
        <dbReference type="ChEBI" id="CHEBI:15377"/>
        <dbReference type="ChEBI" id="CHEBI:15378"/>
        <dbReference type="ChEBI" id="CHEBI:29985"/>
        <dbReference type="ChEBI" id="CHEBI:30616"/>
        <dbReference type="ChEBI" id="CHEBI:43474"/>
        <dbReference type="ChEBI" id="CHEBI:58359"/>
        <dbReference type="ChEBI" id="CHEBI:78520"/>
        <dbReference type="ChEBI" id="CHEBI:78521"/>
        <dbReference type="ChEBI" id="CHEBI:456216"/>
    </reaction>
</comment>
<dbReference type="OrthoDB" id="9813938at2"/>
<evidence type="ECO:0000256" key="1">
    <source>
        <dbReference type="HAMAP-Rule" id="MF_00122"/>
    </source>
</evidence>
<dbReference type="InterPro" id="IPR003837">
    <property type="entry name" value="GatC"/>
</dbReference>
<dbReference type="EC" id="6.3.5.-" evidence="1"/>
<dbReference type="GO" id="GO:0050567">
    <property type="term" value="F:glutaminyl-tRNA synthase (glutamine-hydrolyzing) activity"/>
    <property type="evidence" value="ECO:0007669"/>
    <property type="project" value="UniProtKB-UniRule"/>
</dbReference>
<dbReference type="PANTHER" id="PTHR15004">
    <property type="entry name" value="GLUTAMYL-TRNA(GLN) AMIDOTRANSFERASE SUBUNIT C, MITOCHONDRIAL"/>
    <property type="match status" value="1"/>
</dbReference>
<gene>
    <name evidence="1" type="primary">gatC</name>
    <name evidence="2" type="ORF">DIT68_07845</name>
</gene>
<dbReference type="HAMAP" id="MF_00122">
    <property type="entry name" value="GatC"/>
    <property type="match status" value="1"/>
</dbReference>
<keyword evidence="1" id="KW-0648">Protein biosynthesis</keyword>
<dbReference type="PANTHER" id="PTHR15004:SF0">
    <property type="entry name" value="GLUTAMYL-TRNA(GLN) AMIDOTRANSFERASE SUBUNIT C, MITOCHONDRIAL"/>
    <property type="match status" value="1"/>
</dbReference>
<dbReference type="NCBIfam" id="TIGR00135">
    <property type="entry name" value="gatC"/>
    <property type="match status" value="1"/>
</dbReference>
<dbReference type="GO" id="GO:0006450">
    <property type="term" value="P:regulation of translational fidelity"/>
    <property type="evidence" value="ECO:0007669"/>
    <property type="project" value="InterPro"/>
</dbReference>
<dbReference type="Pfam" id="PF02686">
    <property type="entry name" value="GatC"/>
    <property type="match status" value="1"/>
</dbReference>
<comment type="catalytic activity">
    <reaction evidence="1">
        <text>L-aspartyl-tRNA(Asn) + L-glutamine + ATP + H2O = L-asparaginyl-tRNA(Asn) + L-glutamate + ADP + phosphate + 2 H(+)</text>
        <dbReference type="Rhea" id="RHEA:14513"/>
        <dbReference type="Rhea" id="RHEA-COMP:9674"/>
        <dbReference type="Rhea" id="RHEA-COMP:9677"/>
        <dbReference type="ChEBI" id="CHEBI:15377"/>
        <dbReference type="ChEBI" id="CHEBI:15378"/>
        <dbReference type="ChEBI" id="CHEBI:29985"/>
        <dbReference type="ChEBI" id="CHEBI:30616"/>
        <dbReference type="ChEBI" id="CHEBI:43474"/>
        <dbReference type="ChEBI" id="CHEBI:58359"/>
        <dbReference type="ChEBI" id="CHEBI:78515"/>
        <dbReference type="ChEBI" id="CHEBI:78516"/>
        <dbReference type="ChEBI" id="CHEBI:456216"/>
    </reaction>
</comment>
<accession>A0A2U2XCM4</accession>
<dbReference type="SUPFAM" id="SSF141000">
    <property type="entry name" value="Glu-tRNAGln amidotransferase C subunit"/>
    <property type="match status" value="1"/>
</dbReference>
<comment type="subunit">
    <text evidence="1">Heterotrimer of A, B and C subunits.</text>
</comment>
<dbReference type="Gene3D" id="1.10.20.60">
    <property type="entry name" value="Glu-tRNAGln amidotransferase C subunit, N-terminal domain"/>
    <property type="match status" value="1"/>
</dbReference>
<evidence type="ECO:0000313" key="3">
    <source>
        <dbReference type="Proteomes" id="UP000245370"/>
    </source>
</evidence>
<dbReference type="GO" id="GO:0005524">
    <property type="term" value="F:ATP binding"/>
    <property type="evidence" value="ECO:0007669"/>
    <property type="project" value="UniProtKB-KW"/>
</dbReference>
<dbReference type="GO" id="GO:0016740">
    <property type="term" value="F:transferase activity"/>
    <property type="evidence" value="ECO:0007669"/>
    <property type="project" value="UniProtKB-KW"/>
</dbReference>
<dbReference type="AlphaFoldDB" id="A0A2U2XCM4"/>
<reference evidence="2 3" key="2">
    <citation type="submission" date="2018-05" db="EMBL/GenBank/DDBJ databases">
        <authorList>
            <person name="Lanie J.A."/>
            <person name="Ng W.-L."/>
            <person name="Kazmierczak K.M."/>
            <person name="Andrzejewski T.M."/>
            <person name="Davidsen T.M."/>
            <person name="Wayne K.J."/>
            <person name="Tettelin H."/>
            <person name="Glass J.I."/>
            <person name="Rusch D."/>
            <person name="Podicherti R."/>
            <person name="Tsui H.-C.T."/>
            <person name="Winkler M.E."/>
        </authorList>
    </citation>
    <scope>NUCLEOTIDE SEQUENCE [LARGE SCALE GENOMIC DNA]</scope>
    <source>
        <strain evidence="2 3">C305</strain>
    </source>
</reference>
<dbReference type="EMBL" id="QFRJ01000005">
    <property type="protein sequence ID" value="PWH85542.1"/>
    <property type="molecule type" value="Genomic_DNA"/>
</dbReference>
<keyword evidence="3" id="KW-1185">Reference proteome</keyword>
<dbReference type="GO" id="GO:0070681">
    <property type="term" value="P:glutaminyl-tRNAGln biosynthesis via transamidation"/>
    <property type="evidence" value="ECO:0007669"/>
    <property type="project" value="TreeGrafter"/>
</dbReference>
<dbReference type="InterPro" id="IPR036113">
    <property type="entry name" value="Asp/Glu-ADT_sf_sub_c"/>
</dbReference>
<reference evidence="2 3" key="1">
    <citation type="submission" date="2018-05" db="EMBL/GenBank/DDBJ databases">
        <title>Brumimicrobium oceani sp. nov., isolated from coastal sediment.</title>
        <authorList>
            <person name="Kou Y."/>
        </authorList>
    </citation>
    <scope>NUCLEOTIDE SEQUENCE [LARGE SCALE GENOMIC DNA]</scope>
    <source>
        <strain evidence="2 3">C305</strain>
    </source>
</reference>
<protein>
    <recommendedName>
        <fullName evidence="1">Aspartyl/glutamyl-tRNA(Asn/Gln) amidotransferase subunit C</fullName>
        <shortName evidence="1">Asp/Glu-ADT subunit C</shortName>
        <ecNumber evidence="1">6.3.5.-</ecNumber>
    </recommendedName>
</protein>
<keyword evidence="2" id="KW-0808">Transferase</keyword>
<name>A0A2U2XCM4_9FLAO</name>
<dbReference type="GO" id="GO:0050566">
    <property type="term" value="F:asparaginyl-tRNA synthase (glutamine-hydrolyzing) activity"/>
    <property type="evidence" value="ECO:0007669"/>
    <property type="project" value="RHEA"/>
</dbReference>
<comment type="similarity">
    <text evidence="1">Belongs to the GatC family.</text>
</comment>
<evidence type="ECO:0000313" key="2">
    <source>
        <dbReference type="EMBL" id="PWH85542.1"/>
    </source>
</evidence>